<sequence>MLHNLALARLAQDSAAKWPDRPIRFIVPFPAGSASDLVARIVAQKLGTLFGQQVVIDNRSGASGNIGAEAVARAAPDGYTIGLATNSTHAVAASLSSKLTYNPETDFTMVSMIGASPYVLAVHPSVPAESVADLIALAKAKPHQLSYGTAGQASLAHLSAELFARMAGVQLAHIPYRSSAQAVLDATTGRIDLQFGTLGPTLEQIRSKQLRALAVTSPQRIASLPDIPTLQEAGLRGYDVALWMAVVMPAGVPPGIVARLNAALQETLESPEVVAALAAQGMDAAPGTSEALAALVRDEIVKWRELATTMGLKQ</sequence>
<accession>A0A327KSI1</accession>
<dbReference type="OrthoDB" id="7253390at2"/>
<dbReference type="CDD" id="cd13578">
    <property type="entry name" value="PBP2_Bug27"/>
    <property type="match status" value="1"/>
</dbReference>
<protein>
    <recommendedName>
        <fullName evidence="4">ABC transporter substrate-binding protein</fullName>
    </recommendedName>
</protein>
<dbReference type="PANTHER" id="PTHR42928">
    <property type="entry name" value="TRICARBOXYLATE-BINDING PROTEIN"/>
    <property type="match status" value="1"/>
</dbReference>
<dbReference type="Gene3D" id="3.40.190.150">
    <property type="entry name" value="Bordetella uptake gene, domain 1"/>
    <property type="match status" value="1"/>
</dbReference>
<dbReference type="Pfam" id="PF03401">
    <property type="entry name" value="TctC"/>
    <property type="match status" value="1"/>
</dbReference>
<dbReference type="AlphaFoldDB" id="A0A327KSI1"/>
<name>A0A327KSI1_9BRAD</name>
<proteinExistence type="inferred from homology"/>
<gene>
    <name evidence="2" type="ORF">CH341_22720</name>
</gene>
<keyword evidence="3" id="KW-1185">Reference proteome</keyword>
<dbReference type="SUPFAM" id="SSF53850">
    <property type="entry name" value="Periplasmic binding protein-like II"/>
    <property type="match status" value="1"/>
</dbReference>
<dbReference type="InterPro" id="IPR005064">
    <property type="entry name" value="BUG"/>
</dbReference>
<dbReference type="PIRSF" id="PIRSF017082">
    <property type="entry name" value="YflP"/>
    <property type="match status" value="1"/>
</dbReference>
<organism evidence="2 3">
    <name type="scientific">Rhodoplanes roseus</name>
    <dbReference type="NCBI Taxonomy" id="29409"/>
    <lineage>
        <taxon>Bacteria</taxon>
        <taxon>Pseudomonadati</taxon>
        <taxon>Pseudomonadota</taxon>
        <taxon>Alphaproteobacteria</taxon>
        <taxon>Hyphomicrobiales</taxon>
        <taxon>Nitrobacteraceae</taxon>
        <taxon>Rhodoplanes</taxon>
    </lineage>
</organism>
<evidence type="ECO:0000256" key="1">
    <source>
        <dbReference type="ARBA" id="ARBA00006987"/>
    </source>
</evidence>
<comment type="similarity">
    <text evidence="1">Belongs to the UPF0065 (bug) family.</text>
</comment>
<dbReference type="Proteomes" id="UP000249130">
    <property type="component" value="Unassembled WGS sequence"/>
</dbReference>
<reference evidence="2 3" key="1">
    <citation type="submission" date="2017-07" db="EMBL/GenBank/DDBJ databases">
        <title>Draft Genome Sequences of Select Purple Nonsulfur Bacteria.</title>
        <authorList>
            <person name="Lasarre B."/>
            <person name="Mckinlay J.B."/>
        </authorList>
    </citation>
    <scope>NUCLEOTIDE SEQUENCE [LARGE SCALE GENOMIC DNA]</scope>
    <source>
        <strain evidence="2 3">DSM 5909</strain>
    </source>
</reference>
<evidence type="ECO:0008006" key="4">
    <source>
        <dbReference type="Google" id="ProtNLM"/>
    </source>
</evidence>
<dbReference type="InterPro" id="IPR042100">
    <property type="entry name" value="Bug_dom1"/>
</dbReference>
<evidence type="ECO:0000313" key="3">
    <source>
        <dbReference type="Proteomes" id="UP000249130"/>
    </source>
</evidence>
<evidence type="ECO:0000313" key="2">
    <source>
        <dbReference type="EMBL" id="RAI40956.1"/>
    </source>
</evidence>
<dbReference type="EMBL" id="NPEX01000210">
    <property type="protein sequence ID" value="RAI40956.1"/>
    <property type="molecule type" value="Genomic_DNA"/>
</dbReference>
<dbReference type="Gene3D" id="3.40.190.10">
    <property type="entry name" value="Periplasmic binding protein-like II"/>
    <property type="match status" value="1"/>
</dbReference>
<comment type="caution">
    <text evidence="2">The sequence shown here is derived from an EMBL/GenBank/DDBJ whole genome shotgun (WGS) entry which is preliminary data.</text>
</comment>
<dbReference type="PANTHER" id="PTHR42928:SF5">
    <property type="entry name" value="BLR1237 PROTEIN"/>
    <property type="match status" value="1"/>
</dbReference>